<evidence type="ECO:0000256" key="10">
    <source>
        <dbReference type="ARBA" id="ARBA00023002"/>
    </source>
</evidence>
<dbReference type="Gene3D" id="3.50.50.60">
    <property type="entry name" value="FAD/NAD(P)-binding domain"/>
    <property type="match status" value="1"/>
</dbReference>
<dbReference type="InterPro" id="IPR036188">
    <property type="entry name" value="FAD/NAD-bd_sf"/>
</dbReference>
<keyword evidence="9 12" id="KW-0274">FAD</keyword>
<dbReference type="GO" id="GO:0004729">
    <property type="term" value="F:oxygen-dependent protoporphyrinogen oxidase activity"/>
    <property type="evidence" value="ECO:0007669"/>
    <property type="project" value="UniProtKB-EC"/>
</dbReference>
<dbReference type="InterPro" id="IPR050464">
    <property type="entry name" value="Zeta_carotene_desat/Oxidored"/>
</dbReference>
<comment type="subcellular location">
    <subcellularLocation>
        <location evidence="12">Cytoplasm</location>
    </subcellularLocation>
</comment>
<keyword evidence="11 12" id="KW-0350">Heme biosynthesis</keyword>
<organism evidence="14 15">
    <name type="scientific">Jatrophihabitans cynanchi</name>
    <dbReference type="NCBI Taxonomy" id="2944128"/>
    <lineage>
        <taxon>Bacteria</taxon>
        <taxon>Bacillati</taxon>
        <taxon>Actinomycetota</taxon>
        <taxon>Actinomycetes</taxon>
        <taxon>Jatrophihabitantales</taxon>
        <taxon>Jatrophihabitantaceae</taxon>
        <taxon>Jatrophihabitans</taxon>
    </lineage>
</organism>
<keyword evidence="10 12" id="KW-0560">Oxidoreductase</keyword>
<evidence type="ECO:0000313" key="14">
    <source>
        <dbReference type="EMBL" id="WAX57358.1"/>
    </source>
</evidence>
<dbReference type="PANTHER" id="PTHR42923:SF3">
    <property type="entry name" value="PROTOPORPHYRINOGEN OXIDASE"/>
    <property type="match status" value="1"/>
</dbReference>
<keyword evidence="8 12" id="KW-0285">Flavoprotein</keyword>
<feature type="domain" description="Amine oxidase" evidence="13">
    <location>
        <begin position="10"/>
        <end position="450"/>
    </location>
</feature>
<evidence type="ECO:0000256" key="12">
    <source>
        <dbReference type="RuleBase" id="RU364052"/>
    </source>
</evidence>
<evidence type="ECO:0000256" key="1">
    <source>
        <dbReference type="ARBA" id="ARBA00001755"/>
    </source>
</evidence>
<dbReference type="SUPFAM" id="SSF51905">
    <property type="entry name" value="FAD/NAD(P)-binding domain"/>
    <property type="match status" value="1"/>
</dbReference>
<dbReference type="Gene3D" id="1.10.3110.10">
    <property type="entry name" value="protoporphyrinogen ix oxidase, domain 3"/>
    <property type="match status" value="1"/>
</dbReference>
<dbReference type="InterPro" id="IPR004572">
    <property type="entry name" value="Protoporphyrinogen_oxidase"/>
</dbReference>
<dbReference type="EC" id="1.3.3.15" evidence="6 12"/>
<evidence type="ECO:0000256" key="5">
    <source>
        <dbReference type="ARBA" id="ARBA00008310"/>
    </source>
</evidence>
<dbReference type="Proteomes" id="UP001164693">
    <property type="component" value="Chromosome"/>
</dbReference>
<evidence type="ECO:0000256" key="2">
    <source>
        <dbReference type="ARBA" id="ARBA00001974"/>
    </source>
</evidence>
<dbReference type="Pfam" id="PF01593">
    <property type="entry name" value="Amino_oxidase"/>
    <property type="match status" value="1"/>
</dbReference>
<comment type="similarity">
    <text evidence="5 12">Belongs to the protoporphyrinogen/coproporphyrinogen oxidase family. Coproporphyrinogen III oxidase subfamily.</text>
</comment>
<accession>A0ABY7K0E3</accession>
<dbReference type="EMBL" id="CP097463">
    <property type="protein sequence ID" value="WAX57358.1"/>
    <property type="molecule type" value="Genomic_DNA"/>
</dbReference>
<keyword evidence="15" id="KW-1185">Reference proteome</keyword>
<evidence type="ECO:0000256" key="9">
    <source>
        <dbReference type="ARBA" id="ARBA00022827"/>
    </source>
</evidence>
<dbReference type="PANTHER" id="PTHR42923">
    <property type="entry name" value="PROTOPORPHYRINOGEN OXIDASE"/>
    <property type="match status" value="1"/>
</dbReference>
<evidence type="ECO:0000313" key="15">
    <source>
        <dbReference type="Proteomes" id="UP001164693"/>
    </source>
</evidence>
<evidence type="ECO:0000256" key="6">
    <source>
        <dbReference type="ARBA" id="ARBA00012402"/>
    </source>
</evidence>
<comment type="cofactor">
    <cofactor evidence="2 12">
        <name>FAD</name>
        <dbReference type="ChEBI" id="CHEBI:57692"/>
    </cofactor>
</comment>
<comment type="function">
    <text evidence="3 12">Involved in coproporphyrin-dependent heme b biosynthesis. Catalyzes the oxidation of coproporphyrinogen III to coproporphyrin III.</text>
</comment>
<dbReference type="Gene3D" id="3.90.660.20">
    <property type="entry name" value="Protoporphyrinogen oxidase, mitochondrial, domain 2"/>
    <property type="match status" value="1"/>
</dbReference>
<gene>
    <name evidence="14" type="primary">hemG</name>
    <name evidence="14" type="ORF">M6B22_00990</name>
</gene>
<evidence type="ECO:0000256" key="4">
    <source>
        <dbReference type="ARBA" id="ARBA00004744"/>
    </source>
</evidence>
<evidence type="ECO:0000259" key="13">
    <source>
        <dbReference type="Pfam" id="PF01593"/>
    </source>
</evidence>
<evidence type="ECO:0000256" key="7">
    <source>
        <dbReference type="ARBA" id="ARBA00019046"/>
    </source>
</evidence>
<name>A0ABY7K0E3_9ACTN</name>
<sequence>MSVVVVGGGISGLAAAWTLAERLPGAAVLVLESGREIGGKLRVGEIAGVPVDLGAEAMLARRPEAVDLARAAGLELISPLSTAAQVRAGGALHPLPARTMMGIPSDADALRASGAVSAAASERIAAEPDLEPLEPITEDVAVGALTRARLGNEITDRLVEPLLGGVYAGRADELSLHASMPALFARLGSGGSLVRAAQAVVGAGTRAPSTDPVFASLPGGIGRLPLALAASGRFAVRTDTTVRLIDRTAHGFRLTLGPVPEPEYLEVDAVVVATPAAKAARLLRTAAPSAAAELAGIEYASMAIATLAYRDVTLPEGSGVLVAAHERLAVKAVTLSSQKWPMPTGSLSVLRASIGRHGEAEALQRQDGDLLAVVRRDLAALLGITAEPVDALLTRWGGGLPQYAVGHVERVARIRAAVEQVPGLAVCGAAYDGVGIPACIGSARRAADHVANALSQRGE</sequence>
<dbReference type="InterPro" id="IPR002937">
    <property type="entry name" value="Amino_oxidase"/>
</dbReference>
<evidence type="ECO:0000256" key="8">
    <source>
        <dbReference type="ARBA" id="ARBA00022630"/>
    </source>
</evidence>
<protein>
    <recommendedName>
        <fullName evidence="7 12">Coproporphyrinogen III oxidase</fullName>
        <ecNumber evidence="6 12">1.3.3.15</ecNumber>
    </recommendedName>
</protein>
<proteinExistence type="inferred from homology"/>
<dbReference type="RefSeq" id="WP_269443896.1">
    <property type="nucleotide sequence ID" value="NZ_CP097463.1"/>
</dbReference>
<evidence type="ECO:0000256" key="3">
    <source>
        <dbReference type="ARBA" id="ARBA00002185"/>
    </source>
</evidence>
<comment type="catalytic activity">
    <reaction evidence="1">
        <text>coproporphyrinogen III + 3 O2 = coproporphyrin III + 3 H2O2</text>
        <dbReference type="Rhea" id="RHEA:43436"/>
        <dbReference type="ChEBI" id="CHEBI:15379"/>
        <dbReference type="ChEBI" id="CHEBI:16240"/>
        <dbReference type="ChEBI" id="CHEBI:57309"/>
        <dbReference type="ChEBI" id="CHEBI:131725"/>
        <dbReference type="EC" id="1.3.3.15"/>
    </reaction>
    <physiologicalReaction direction="left-to-right" evidence="1">
        <dbReference type="Rhea" id="RHEA:43437"/>
    </physiologicalReaction>
</comment>
<keyword evidence="12" id="KW-0963">Cytoplasm</keyword>
<reference evidence="14" key="1">
    <citation type="submission" date="2022-05" db="EMBL/GenBank/DDBJ databases">
        <title>Jatrophihabitans sp. SB3-54 whole genome sequence.</title>
        <authorList>
            <person name="Suh M.K."/>
            <person name="Eom M.K."/>
            <person name="Kim J.S."/>
            <person name="Kim H.S."/>
            <person name="Do H.E."/>
            <person name="Shin Y.K."/>
            <person name="Lee J.-S."/>
        </authorList>
    </citation>
    <scope>NUCLEOTIDE SEQUENCE</scope>
    <source>
        <strain evidence="14">SB3-54</strain>
    </source>
</reference>
<dbReference type="NCBIfam" id="TIGR00562">
    <property type="entry name" value="proto_IX_ox"/>
    <property type="match status" value="1"/>
</dbReference>
<dbReference type="SUPFAM" id="SSF54373">
    <property type="entry name" value="FAD-linked reductases, C-terminal domain"/>
    <property type="match status" value="1"/>
</dbReference>
<comment type="pathway">
    <text evidence="4 12">Porphyrin-containing compound metabolism; protoheme biosynthesis.</text>
</comment>
<evidence type="ECO:0000256" key="11">
    <source>
        <dbReference type="ARBA" id="ARBA00023133"/>
    </source>
</evidence>